<dbReference type="AlphaFoldDB" id="A0A8S1TSI5"/>
<reference evidence="1" key="1">
    <citation type="submission" date="2021-01" db="EMBL/GenBank/DDBJ databases">
        <authorList>
            <consortium name="Genoscope - CEA"/>
            <person name="William W."/>
        </authorList>
    </citation>
    <scope>NUCLEOTIDE SEQUENCE</scope>
</reference>
<organism evidence="1 2">
    <name type="scientific">Paramecium octaurelia</name>
    <dbReference type="NCBI Taxonomy" id="43137"/>
    <lineage>
        <taxon>Eukaryota</taxon>
        <taxon>Sar</taxon>
        <taxon>Alveolata</taxon>
        <taxon>Ciliophora</taxon>
        <taxon>Intramacronucleata</taxon>
        <taxon>Oligohymenophorea</taxon>
        <taxon>Peniculida</taxon>
        <taxon>Parameciidae</taxon>
        <taxon>Paramecium</taxon>
    </lineage>
</organism>
<dbReference type="Proteomes" id="UP000683925">
    <property type="component" value="Unassembled WGS sequence"/>
</dbReference>
<dbReference type="OrthoDB" id="10353813at2759"/>
<dbReference type="OMA" id="NIASCRN"/>
<dbReference type="EMBL" id="CAJJDP010000030">
    <property type="protein sequence ID" value="CAD8155260.1"/>
    <property type="molecule type" value="Genomic_DNA"/>
</dbReference>
<protein>
    <submittedName>
        <fullName evidence="1">Uncharacterized protein</fullName>
    </submittedName>
</protein>
<evidence type="ECO:0000313" key="1">
    <source>
        <dbReference type="EMBL" id="CAD8155260.1"/>
    </source>
</evidence>
<proteinExistence type="predicted"/>
<comment type="caution">
    <text evidence="1">The sequence shown here is derived from an EMBL/GenBank/DDBJ whole genome shotgun (WGS) entry which is preliminary data.</text>
</comment>
<keyword evidence="2" id="KW-1185">Reference proteome</keyword>
<accession>A0A8S1TSI5</accession>
<sequence>MLNKQQNYRLSIETTTNQGDFSENLIQDKRVTGDQNENTLKFLYAFEKPALYNKNIASCRNNAARLSAFDFMNVSSNKANEKKKFSIALNYFKNEERKTITKWKQENLYGFSKVSSKIK</sequence>
<gene>
    <name evidence="1" type="ORF">POCTA_138.1.T0300205</name>
</gene>
<evidence type="ECO:0000313" key="2">
    <source>
        <dbReference type="Proteomes" id="UP000683925"/>
    </source>
</evidence>
<name>A0A8S1TSI5_PAROT</name>